<sequence>MNQIQAWRLLWNSILVLTLFIFFILTFTPRLCLTAENQTSPIDAELAGVKLGSRTEELLKLYPSIYKHQLMLGEYLYEACNQQNQEVFTFEEGPWSRGYITSILMRVEEDVTVCRDETGALPDFAIPAITPQGVRFGDSREKILEVYGNP</sequence>
<evidence type="ECO:0000313" key="2">
    <source>
        <dbReference type="Proteomes" id="UP000230859"/>
    </source>
</evidence>
<evidence type="ECO:0000313" key="1">
    <source>
        <dbReference type="EMBL" id="PIQ87555.1"/>
    </source>
</evidence>
<dbReference type="EMBL" id="PCVY01000003">
    <property type="protein sequence ID" value="PIQ87555.1"/>
    <property type="molecule type" value="Genomic_DNA"/>
</dbReference>
<accession>A0A2H0LVM3</accession>
<comment type="caution">
    <text evidence="1">The sequence shown here is derived from an EMBL/GenBank/DDBJ whole genome shotgun (WGS) entry which is preliminary data.</text>
</comment>
<organism evidence="1 2">
    <name type="scientific">Candidatus Abzuiibacterium crystallinum</name>
    <dbReference type="NCBI Taxonomy" id="1974748"/>
    <lineage>
        <taxon>Bacteria</taxon>
        <taxon>Pseudomonadati</taxon>
        <taxon>Candidatus Omnitrophota</taxon>
        <taxon>Candidatus Abzuiibacterium</taxon>
    </lineage>
</organism>
<gene>
    <name evidence="1" type="ORF">COV74_00340</name>
</gene>
<name>A0A2H0LVM3_9BACT</name>
<dbReference type="AlphaFoldDB" id="A0A2H0LVM3"/>
<dbReference type="Proteomes" id="UP000230859">
    <property type="component" value="Unassembled WGS sequence"/>
</dbReference>
<proteinExistence type="predicted"/>
<protein>
    <submittedName>
        <fullName evidence="1">Uncharacterized protein</fullName>
    </submittedName>
</protein>
<reference evidence="1 2" key="1">
    <citation type="submission" date="2017-09" db="EMBL/GenBank/DDBJ databases">
        <title>Depth-based differentiation of microbial function through sediment-hosted aquifers and enrichment of novel symbionts in the deep terrestrial subsurface.</title>
        <authorList>
            <person name="Probst A.J."/>
            <person name="Ladd B."/>
            <person name="Jarett J.K."/>
            <person name="Geller-Mcgrath D.E."/>
            <person name="Sieber C.M."/>
            <person name="Emerson J.B."/>
            <person name="Anantharaman K."/>
            <person name="Thomas B.C."/>
            <person name="Malmstrom R."/>
            <person name="Stieglmeier M."/>
            <person name="Klingl A."/>
            <person name="Woyke T."/>
            <person name="Ryan C.M."/>
            <person name="Banfield J.F."/>
        </authorList>
    </citation>
    <scope>NUCLEOTIDE SEQUENCE [LARGE SCALE GENOMIC DNA]</scope>
    <source>
        <strain evidence="1">CG11_big_fil_rev_8_21_14_0_20_45_26</strain>
    </source>
</reference>